<dbReference type="AlphaFoldDB" id="A0A9W7XHT3"/>
<dbReference type="PANTHER" id="PTHR46468:SF1">
    <property type="entry name" value="SENTRIN-SPECIFIC PROTEASE 8"/>
    <property type="match status" value="1"/>
</dbReference>
<dbReference type="Pfam" id="PF02902">
    <property type="entry name" value="Peptidase_C48"/>
    <property type="match status" value="1"/>
</dbReference>
<feature type="domain" description="Ubiquitin-like protease family profile" evidence="5">
    <location>
        <begin position="12"/>
        <end position="157"/>
    </location>
</feature>
<keyword evidence="3" id="KW-0378">Hydrolase</keyword>
<evidence type="ECO:0000256" key="3">
    <source>
        <dbReference type="ARBA" id="ARBA00022801"/>
    </source>
</evidence>
<keyword evidence="2" id="KW-0645">Protease</keyword>
<organism evidence="6 7">
    <name type="scientific">Coemansia asiatica</name>
    <dbReference type="NCBI Taxonomy" id="1052880"/>
    <lineage>
        <taxon>Eukaryota</taxon>
        <taxon>Fungi</taxon>
        <taxon>Fungi incertae sedis</taxon>
        <taxon>Zoopagomycota</taxon>
        <taxon>Kickxellomycotina</taxon>
        <taxon>Kickxellomycetes</taxon>
        <taxon>Kickxellales</taxon>
        <taxon>Kickxellaceae</taxon>
        <taxon>Coemansia</taxon>
    </lineage>
</organism>
<dbReference type="PANTHER" id="PTHR46468">
    <property type="entry name" value="SENTRIN-SPECIFIC PROTEASE 8"/>
    <property type="match status" value="1"/>
</dbReference>
<dbReference type="GO" id="GO:0019784">
    <property type="term" value="F:deNEDDylase activity"/>
    <property type="evidence" value="ECO:0007669"/>
    <property type="project" value="InterPro"/>
</dbReference>
<accession>A0A9W7XHT3</accession>
<keyword evidence="4" id="KW-0788">Thiol protease</keyword>
<dbReference type="InterPro" id="IPR044613">
    <property type="entry name" value="Nep1/2-like"/>
</dbReference>
<dbReference type="PROSITE" id="PS50600">
    <property type="entry name" value="ULP_PROTEASE"/>
    <property type="match status" value="1"/>
</dbReference>
<evidence type="ECO:0000256" key="1">
    <source>
        <dbReference type="ARBA" id="ARBA00005234"/>
    </source>
</evidence>
<comment type="similarity">
    <text evidence="1">Belongs to the peptidase C48 family.</text>
</comment>
<gene>
    <name evidence="6" type="ORF">LPJ64_005386</name>
</gene>
<proteinExistence type="inferred from homology"/>
<keyword evidence="7" id="KW-1185">Reference proteome</keyword>
<evidence type="ECO:0000256" key="2">
    <source>
        <dbReference type="ARBA" id="ARBA00022670"/>
    </source>
</evidence>
<dbReference type="GO" id="GO:0008234">
    <property type="term" value="F:cysteine-type peptidase activity"/>
    <property type="evidence" value="ECO:0007669"/>
    <property type="project" value="UniProtKB-KW"/>
</dbReference>
<evidence type="ECO:0000313" key="7">
    <source>
        <dbReference type="Proteomes" id="UP001145021"/>
    </source>
</evidence>
<sequence length="258" mass="28898">MQDRVLFSYHDTTLFGTDPLTLRDGCWLNDSIISFYFEYLANEVLRGDTNIQSLRSALPPALHATKYLFVPINNGDDIYVPGGSGSHWSLLLYTPRPPSFHYYDSAANSNYQVALAAKEKLQSYLGLPLTSITTHSCPQQENSSDCGVFVILFADLLARRYADLRIPPASNLVAPVAAGYSMLVTSRDADVIHRVLSPFAVQQDVEEPSCFNVCYSGLVEDPKIDKSFYWIDYGDLCNPNKARRILRSLIKKLQAKKT</sequence>
<protein>
    <recommendedName>
        <fullName evidence="5">Ubiquitin-like protease family profile domain-containing protein</fullName>
    </recommendedName>
</protein>
<dbReference type="Gene3D" id="3.40.395.10">
    <property type="entry name" value="Adenoviral Proteinase, Chain A"/>
    <property type="match status" value="1"/>
</dbReference>
<name>A0A9W7XHT3_9FUNG</name>
<dbReference type="GO" id="GO:0006508">
    <property type="term" value="P:proteolysis"/>
    <property type="evidence" value="ECO:0007669"/>
    <property type="project" value="UniProtKB-KW"/>
</dbReference>
<dbReference type="InterPro" id="IPR003653">
    <property type="entry name" value="Peptidase_C48_C"/>
</dbReference>
<evidence type="ECO:0000259" key="5">
    <source>
        <dbReference type="PROSITE" id="PS50600"/>
    </source>
</evidence>
<dbReference type="GO" id="GO:0000338">
    <property type="term" value="P:protein deneddylation"/>
    <property type="evidence" value="ECO:0007669"/>
    <property type="project" value="TreeGrafter"/>
</dbReference>
<reference evidence="6" key="1">
    <citation type="submission" date="2022-07" db="EMBL/GenBank/DDBJ databases">
        <title>Phylogenomic reconstructions and comparative analyses of Kickxellomycotina fungi.</title>
        <authorList>
            <person name="Reynolds N.K."/>
            <person name="Stajich J.E."/>
            <person name="Barry K."/>
            <person name="Grigoriev I.V."/>
            <person name="Crous P."/>
            <person name="Smith M.E."/>
        </authorList>
    </citation>
    <scope>NUCLEOTIDE SEQUENCE</scope>
    <source>
        <strain evidence="6">NBRC 105413</strain>
    </source>
</reference>
<comment type="caution">
    <text evidence="6">The sequence shown here is derived from an EMBL/GenBank/DDBJ whole genome shotgun (WGS) entry which is preliminary data.</text>
</comment>
<dbReference type="InterPro" id="IPR038765">
    <property type="entry name" value="Papain-like_cys_pep_sf"/>
</dbReference>
<dbReference type="SUPFAM" id="SSF54001">
    <property type="entry name" value="Cysteine proteinases"/>
    <property type="match status" value="1"/>
</dbReference>
<evidence type="ECO:0000313" key="6">
    <source>
        <dbReference type="EMBL" id="KAJ1642788.1"/>
    </source>
</evidence>
<evidence type="ECO:0000256" key="4">
    <source>
        <dbReference type="ARBA" id="ARBA00022807"/>
    </source>
</evidence>
<dbReference type="EMBL" id="JANBOH010000338">
    <property type="protein sequence ID" value="KAJ1642788.1"/>
    <property type="molecule type" value="Genomic_DNA"/>
</dbReference>
<dbReference type="Proteomes" id="UP001145021">
    <property type="component" value="Unassembled WGS sequence"/>
</dbReference>